<dbReference type="Proteomes" id="UP000485621">
    <property type="component" value="Unassembled WGS sequence"/>
</dbReference>
<reference evidence="1" key="1">
    <citation type="submission" date="2017-02" db="EMBL/GenBank/DDBJ databases">
        <title>Delving into the versatile metabolic prowess of the omnipresent phylum Bacteroidetes.</title>
        <authorList>
            <person name="Nobu M.K."/>
            <person name="Mei R."/>
            <person name="Narihiro T."/>
            <person name="Kuroda K."/>
            <person name="Liu W.-T."/>
        </authorList>
    </citation>
    <scope>NUCLEOTIDE SEQUENCE</scope>
    <source>
        <strain evidence="1">ADurb.Bin160</strain>
    </source>
</reference>
<dbReference type="AlphaFoldDB" id="A0A1V5ZNW6"/>
<sequence length="69" mass="8150">MRQKNKNQHQKDATMLMIYALQQLNEELKNENLSEPLKINTQVMMFNGSDVDILKKRNTEMTIKDVIKI</sequence>
<accession>A0A1V5ZNW6</accession>
<proteinExistence type="predicted"/>
<gene>
    <name evidence="1" type="ORF">BWY04_00546</name>
</gene>
<dbReference type="EMBL" id="MWDB01000008">
    <property type="protein sequence ID" value="OQB41933.1"/>
    <property type="molecule type" value="Genomic_DNA"/>
</dbReference>
<protein>
    <submittedName>
        <fullName evidence="1">Uncharacterized protein</fullName>
    </submittedName>
</protein>
<comment type="caution">
    <text evidence="1">The sequence shown here is derived from an EMBL/GenBank/DDBJ whole genome shotgun (WGS) entry which is preliminary data.</text>
</comment>
<organism evidence="1">
    <name type="scientific">candidate division CPR1 bacterium ADurb.Bin160</name>
    <dbReference type="NCBI Taxonomy" id="1852826"/>
    <lineage>
        <taxon>Bacteria</taxon>
        <taxon>candidate division CPR1</taxon>
    </lineage>
</organism>
<evidence type="ECO:0000313" key="1">
    <source>
        <dbReference type="EMBL" id="OQB41933.1"/>
    </source>
</evidence>
<name>A0A1V5ZNW6_9BACT</name>